<accession>A0A1W2B3J8</accession>
<dbReference type="PANTHER" id="PTHR43138:SF1">
    <property type="entry name" value="N-ACETYLTRANSFERASE ACA1"/>
    <property type="match status" value="1"/>
</dbReference>
<dbReference type="STRING" id="112901.SAMN04488500_106295"/>
<name>A0A1W2B3J8_9FIRM</name>
<protein>
    <submittedName>
        <fullName evidence="2">Ribosomal protein S18 acetylase RimI</fullName>
    </submittedName>
</protein>
<proteinExistence type="predicted"/>
<dbReference type="AlphaFoldDB" id="A0A1W2B3J8"/>
<dbReference type="PANTHER" id="PTHR43138">
    <property type="entry name" value="ACETYLTRANSFERASE, GNAT FAMILY"/>
    <property type="match status" value="1"/>
</dbReference>
<dbReference type="RefSeq" id="WP_217805916.1">
    <property type="nucleotide sequence ID" value="NZ_CP155572.1"/>
</dbReference>
<gene>
    <name evidence="2" type="ORF">SAMN04488500_106295</name>
</gene>
<reference evidence="2 3" key="1">
    <citation type="submission" date="2017-04" db="EMBL/GenBank/DDBJ databases">
        <authorList>
            <person name="Afonso C.L."/>
            <person name="Miller P.J."/>
            <person name="Scott M.A."/>
            <person name="Spackman E."/>
            <person name="Goraichik I."/>
            <person name="Dimitrov K.M."/>
            <person name="Suarez D.L."/>
            <person name="Swayne D.E."/>
        </authorList>
    </citation>
    <scope>NUCLEOTIDE SEQUENCE [LARGE SCALE GENOMIC DNA]</scope>
    <source>
        <strain evidence="2 3">DSM 5090</strain>
    </source>
</reference>
<dbReference type="InterPro" id="IPR052742">
    <property type="entry name" value="Mito_N-acetyltransferase"/>
</dbReference>
<dbReference type="GO" id="GO:0005840">
    <property type="term" value="C:ribosome"/>
    <property type="evidence" value="ECO:0007669"/>
    <property type="project" value="UniProtKB-KW"/>
</dbReference>
<dbReference type="GO" id="GO:0016747">
    <property type="term" value="F:acyltransferase activity, transferring groups other than amino-acyl groups"/>
    <property type="evidence" value="ECO:0007669"/>
    <property type="project" value="InterPro"/>
</dbReference>
<dbReference type="Pfam" id="PF00583">
    <property type="entry name" value="Acetyltransf_1"/>
    <property type="match status" value="1"/>
</dbReference>
<dbReference type="EMBL" id="FWXI01000006">
    <property type="protein sequence ID" value="SMC67424.1"/>
    <property type="molecule type" value="Genomic_DNA"/>
</dbReference>
<evidence type="ECO:0000313" key="2">
    <source>
        <dbReference type="EMBL" id="SMC67424.1"/>
    </source>
</evidence>
<dbReference type="PROSITE" id="PS51186">
    <property type="entry name" value="GNAT"/>
    <property type="match status" value="1"/>
</dbReference>
<dbReference type="InterPro" id="IPR016181">
    <property type="entry name" value="Acyl_CoA_acyltransferase"/>
</dbReference>
<dbReference type="InterPro" id="IPR000182">
    <property type="entry name" value="GNAT_dom"/>
</dbReference>
<dbReference type="Gene3D" id="3.40.630.30">
    <property type="match status" value="1"/>
</dbReference>
<evidence type="ECO:0000313" key="3">
    <source>
        <dbReference type="Proteomes" id="UP000192738"/>
    </source>
</evidence>
<keyword evidence="2" id="KW-0689">Ribosomal protein</keyword>
<dbReference type="CDD" id="cd04301">
    <property type="entry name" value="NAT_SF"/>
    <property type="match status" value="1"/>
</dbReference>
<sequence length="163" mass="18521">MIKIRRATDLDFEEIWPIIHDAFLTGDTYVFSPNTSKEEGFGIWMEIPLATYVAIKNDQIVGTYFIKPNQPGLGSHICNAGYIIGSNLRGEGIGRAMCEHSLKEARTFGFKGMQYNFVVATNQVAVELWKKCGFNIVGTLHNAYNHREKGLVDAYVMYQWFDQ</sequence>
<organism evidence="2 3">
    <name type="scientific">Sporomusa malonica</name>
    <dbReference type="NCBI Taxonomy" id="112901"/>
    <lineage>
        <taxon>Bacteria</taxon>
        <taxon>Bacillati</taxon>
        <taxon>Bacillota</taxon>
        <taxon>Negativicutes</taxon>
        <taxon>Selenomonadales</taxon>
        <taxon>Sporomusaceae</taxon>
        <taxon>Sporomusa</taxon>
    </lineage>
</organism>
<keyword evidence="2" id="KW-0687">Ribonucleoprotein</keyword>
<evidence type="ECO:0000259" key="1">
    <source>
        <dbReference type="PROSITE" id="PS51186"/>
    </source>
</evidence>
<dbReference type="SUPFAM" id="SSF55729">
    <property type="entry name" value="Acyl-CoA N-acyltransferases (Nat)"/>
    <property type="match status" value="1"/>
</dbReference>
<keyword evidence="3" id="KW-1185">Reference proteome</keyword>
<dbReference type="Proteomes" id="UP000192738">
    <property type="component" value="Unassembled WGS sequence"/>
</dbReference>
<feature type="domain" description="N-acetyltransferase" evidence="1">
    <location>
        <begin position="2"/>
        <end position="162"/>
    </location>
</feature>